<accession>A0AAV1ZCC7</accession>
<feature type="transmembrane region" description="Helical" evidence="1">
    <location>
        <begin position="111"/>
        <end position="133"/>
    </location>
</feature>
<keyword evidence="3" id="KW-1185">Reference proteome</keyword>
<dbReference type="AlphaFoldDB" id="A0AAV1ZCC7"/>
<reference evidence="2 3" key="1">
    <citation type="submission" date="2024-04" db="EMBL/GenBank/DDBJ databases">
        <authorList>
            <person name="Rising A."/>
            <person name="Reimegard J."/>
            <person name="Sonavane S."/>
            <person name="Akerstrom W."/>
            <person name="Nylinder S."/>
            <person name="Hedman E."/>
            <person name="Kallberg Y."/>
        </authorList>
    </citation>
    <scope>NUCLEOTIDE SEQUENCE [LARGE SCALE GENOMIC DNA]</scope>
</reference>
<keyword evidence="1" id="KW-0812">Transmembrane</keyword>
<comment type="caution">
    <text evidence="2">The sequence shown here is derived from an EMBL/GenBank/DDBJ whole genome shotgun (WGS) entry which is preliminary data.</text>
</comment>
<name>A0AAV1ZCC7_9ARAC</name>
<keyword evidence="1" id="KW-0472">Membrane</keyword>
<sequence length="166" mass="18618">MKRCFLQSRVSDMEVIHVEPTKNPSDDILIVEREEIKDVDEEVPLPFEVGDGQISVVEELVASVERLETLSPNSVCEDDIDAEEIEQANTLTIRREHFLQDSLSTSFVTKVWSAFLTFHVFVIPAIIAMVLSVSNKFANPEIKDPFEDIKYGAMLGFLGASVLFGL</sequence>
<proteinExistence type="predicted"/>
<dbReference type="Proteomes" id="UP001497382">
    <property type="component" value="Unassembled WGS sequence"/>
</dbReference>
<feature type="non-terminal residue" evidence="2">
    <location>
        <position position="166"/>
    </location>
</feature>
<protein>
    <submittedName>
        <fullName evidence="2">Uncharacterized protein</fullName>
    </submittedName>
</protein>
<keyword evidence="1" id="KW-1133">Transmembrane helix</keyword>
<evidence type="ECO:0000313" key="2">
    <source>
        <dbReference type="EMBL" id="CAL1267967.1"/>
    </source>
</evidence>
<evidence type="ECO:0000313" key="3">
    <source>
        <dbReference type="Proteomes" id="UP001497382"/>
    </source>
</evidence>
<organism evidence="2 3">
    <name type="scientific">Larinioides sclopetarius</name>
    <dbReference type="NCBI Taxonomy" id="280406"/>
    <lineage>
        <taxon>Eukaryota</taxon>
        <taxon>Metazoa</taxon>
        <taxon>Ecdysozoa</taxon>
        <taxon>Arthropoda</taxon>
        <taxon>Chelicerata</taxon>
        <taxon>Arachnida</taxon>
        <taxon>Araneae</taxon>
        <taxon>Araneomorphae</taxon>
        <taxon>Entelegynae</taxon>
        <taxon>Araneoidea</taxon>
        <taxon>Araneidae</taxon>
        <taxon>Larinioides</taxon>
    </lineage>
</organism>
<evidence type="ECO:0000256" key="1">
    <source>
        <dbReference type="SAM" id="Phobius"/>
    </source>
</evidence>
<dbReference type="EMBL" id="CAXIEN010000031">
    <property type="protein sequence ID" value="CAL1267967.1"/>
    <property type="molecule type" value="Genomic_DNA"/>
</dbReference>
<gene>
    <name evidence="2" type="ORF">LARSCL_LOCUS3923</name>
</gene>